<evidence type="ECO:0000259" key="4">
    <source>
        <dbReference type="Pfam" id="PF03088"/>
    </source>
</evidence>
<dbReference type="Proteomes" id="UP000013167">
    <property type="component" value="Unassembled WGS sequence"/>
</dbReference>
<proteinExistence type="inferred from homology"/>
<comment type="caution">
    <text evidence="5">The sequence shown here is derived from an EMBL/GenBank/DDBJ whole genome shotgun (WGS) entry which is preliminary data.</text>
</comment>
<dbReference type="STRING" id="1193181.BN10_650024"/>
<dbReference type="Gene3D" id="2.120.10.30">
    <property type="entry name" value="TolB, C-terminal domain"/>
    <property type="match status" value="1"/>
</dbReference>
<keyword evidence="6" id="KW-1185">Reference proteome</keyword>
<reference evidence="5 6" key="1">
    <citation type="journal article" date="2013" name="ISME J.">
        <title>A metabolic model for members of the genus Tetrasphaera involved in enhanced biological phosphorus removal.</title>
        <authorList>
            <person name="Kristiansen R."/>
            <person name="Nguyen H.T.T."/>
            <person name="Saunders A.M."/>
            <person name="Nielsen J.L."/>
            <person name="Wimmer R."/>
            <person name="Le V.Q."/>
            <person name="McIlroy S.J."/>
            <person name="Petrovski S."/>
            <person name="Seviour R.J."/>
            <person name="Calteau A."/>
            <person name="Nielsen K.L."/>
            <person name="Nielsen P.H."/>
        </authorList>
    </citation>
    <scope>NUCLEOTIDE SEQUENCE [LARGE SCALE GENOMIC DNA]</scope>
    <source>
        <strain evidence="5 6">Lp2</strain>
    </source>
</reference>
<dbReference type="AlphaFoldDB" id="N0E1J7"/>
<keyword evidence="2" id="KW-0597">Phosphoprotein</keyword>
<dbReference type="HOGENOM" id="CLU_023267_0_1_11"/>
<feature type="domain" description="Strictosidine synthase conserved region" evidence="4">
    <location>
        <begin position="105"/>
        <end position="186"/>
    </location>
</feature>
<dbReference type="Pfam" id="PF20067">
    <property type="entry name" value="SSL_N"/>
    <property type="match status" value="1"/>
</dbReference>
<comment type="similarity">
    <text evidence="1">Belongs to the strictosidine synthase family.</text>
</comment>
<dbReference type="GO" id="GO:0016787">
    <property type="term" value="F:hydrolase activity"/>
    <property type="evidence" value="ECO:0007669"/>
    <property type="project" value="TreeGrafter"/>
</dbReference>
<evidence type="ECO:0000313" key="6">
    <source>
        <dbReference type="Proteomes" id="UP000013167"/>
    </source>
</evidence>
<dbReference type="PANTHER" id="PTHR10426">
    <property type="entry name" value="STRICTOSIDINE SYNTHASE-RELATED"/>
    <property type="match status" value="1"/>
</dbReference>
<dbReference type="eggNOG" id="COG3386">
    <property type="taxonomic scope" value="Bacteria"/>
</dbReference>
<dbReference type="SUPFAM" id="SSF63829">
    <property type="entry name" value="Calcium-dependent phosphotriesterase"/>
    <property type="match status" value="1"/>
</dbReference>
<evidence type="ECO:0000313" key="5">
    <source>
        <dbReference type="EMBL" id="CCH70727.1"/>
    </source>
</evidence>
<protein>
    <submittedName>
        <fullName evidence="5">Strictosidine synthase</fullName>
    </submittedName>
</protein>
<dbReference type="OrthoDB" id="2633250at2"/>
<keyword evidence="3" id="KW-0325">Glycoprotein</keyword>
<evidence type="ECO:0000256" key="1">
    <source>
        <dbReference type="ARBA" id="ARBA00009191"/>
    </source>
</evidence>
<dbReference type="PANTHER" id="PTHR10426:SF88">
    <property type="entry name" value="ADIPOCYTE PLASMA MEMBRANE-ASSOCIATED PROTEIN HEMOMUCIN-RELATED"/>
    <property type="match status" value="1"/>
</dbReference>
<dbReference type="RefSeq" id="WP_010850570.1">
    <property type="nucleotide sequence ID" value="NZ_HF570956.1"/>
</dbReference>
<gene>
    <name evidence="5" type="ORF">BN10_650024</name>
</gene>
<dbReference type="Pfam" id="PF03088">
    <property type="entry name" value="Str_synth"/>
    <property type="match status" value="1"/>
</dbReference>
<organism evidence="5 6">
    <name type="scientific">Phycicoccus elongatus Lp2</name>
    <dbReference type="NCBI Taxonomy" id="1193181"/>
    <lineage>
        <taxon>Bacteria</taxon>
        <taxon>Bacillati</taxon>
        <taxon>Actinomycetota</taxon>
        <taxon>Actinomycetes</taxon>
        <taxon>Micrococcales</taxon>
        <taxon>Intrasporangiaceae</taxon>
        <taxon>Phycicoccus</taxon>
    </lineage>
</organism>
<name>N0E1J7_9MICO</name>
<dbReference type="InterPro" id="IPR018119">
    <property type="entry name" value="Strictosidine_synth_cons-reg"/>
</dbReference>
<evidence type="ECO:0000256" key="2">
    <source>
        <dbReference type="ARBA" id="ARBA00022553"/>
    </source>
</evidence>
<dbReference type="EMBL" id="CAIZ01000136">
    <property type="protein sequence ID" value="CCH70727.1"/>
    <property type="molecule type" value="Genomic_DNA"/>
</dbReference>
<accession>N0E1J7</accession>
<sequence>MRELTVVPVPGPGAEDVLIGHDGTAYTGTADGSILAVSSDGDTIRRIGNTGGRPLGLEWLPEGRILVCDAHRGLLTMRLDTGAVEVLADSVDGRRMRFCNNAAITADGTIWFSDSSAKWGIEEWKSDLIEDTRTGRLLRLAVGESEPEVVLEGLCFANGVAAAADSSFVVVAETGTRVLRRVWLRGPHEGERDLFASDLPAHPDNIARGSDGLIWVTYASPTDPALTFLQTKAKPWVKLAVLRAPEHLKPKPKRTVRVAAYDDEGQVVHDIECDATKWHMATGVREHEGKVWLGSLVEPALAWFEV</sequence>
<evidence type="ECO:0000256" key="3">
    <source>
        <dbReference type="ARBA" id="ARBA00023180"/>
    </source>
</evidence>
<dbReference type="InterPro" id="IPR011042">
    <property type="entry name" value="6-blade_b-propeller_TolB-like"/>
</dbReference>